<comment type="caution">
    <text evidence="6">The sequence shown here is derived from an EMBL/GenBank/DDBJ whole genome shotgun (WGS) entry which is preliminary data.</text>
</comment>
<sequence>VQPKEKFVAKSPYLNFEPEYIAKPEFIFPEGASKQRGRFELAFGQIGASCVLGAAAGGGKGLYTGLKEATLAGQTGKLMRTRLLNHVVKHGGANANMLGILAIMYSGFGVILSWSRGCDDELNTLTAATATGMLYRSSGGLRKCGIGGAIGLGLATAYCLLSSRDRMRSMFSPYSPA</sequence>
<evidence type="ECO:0000256" key="3">
    <source>
        <dbReference type="ARBA" id="ARBA00022989"/>
    </source>
</evidence>
<keyword evidence="2 5" id="KW-0812">Transmembrane</keyword>
<evidence type="ECO:0000256" key="5">
    <source>
        <dbReference type="SAM" id="Phobius"/>
    </source>
</evidence>
<evidence type="ECO:0000256" key="4">
    <source>
        <dbReference type="ARBA" id="ARBA00023136"/>
    </source>
</evidence>
<gene>
    <name evidence="6" type="ORF">AAG570_003351</name>
</gene>
<dbReference type="PANTHER" id="PTHR15371">
    <property type="entry name" value="TIM23"/>
    <property type="match status" value="1"/>
</dbReference>
<feature type="transmembrane region" description="Helical" evidence="5">
    <location>
        <begin position="140"/>
        <end position="161"/>
    </location>
</feature>
<dbReference type="EMBL" id="JBFDAA010000014">
    <property type="protein sequence ID" value="KAL1121943.1"/>
    <property type="molecule type" value="Genomic_DNA"/>
</dbReference>
<dbReference type="Pfam" id="PF02466">
    <property type="entry name" value="Tim17"/>
    <property type="match status" value="1"/>
</dbReference>
<evidence type="ECO:0008006" key="8">
    <source>
        <dbReference type="Google" id="ProtNLM"/>
    </source>
</evidence>
<organism evidence="6 7">
    <name type="scientific">Ranatra chinensis</name>
    <dbReference type="NCBI Taxonomy" id="642074"/>
    <lineage>
        <taxon>Eukaryota</taxon>
        <taxon>Metazoa</taxon>
        <taxon>Ecdysozoa</taxon>
        <taxon>Arthropoda</taxon>
        <taxon>Hexapoda</taxon>
        <taxon>Insecta</taxon>
        <taxon>Pterygota</taxon>
        <taxon>Neoptera</taxon>
        <taxon>Paraneoptera</taxon>
        <taxon>Hemiptera</taxon>
        <taxon>Heteroptera</taxon>
        <taxon>Panheteroptera</taxon>
        <taxon>Nepomorpha</taxon>
        <taxon>Nepidae</taxon>
        <taxon>Ranatrinae</taxon>
        <taxon>Ranatra</taxon>
    </lineage>
</organism>
<evidence type="ECO:0000256" key="2">
    <source>
        <dbReference type="ARBA" id="ARBA00022692"/>
    </source>
</evidence>
<dbReference type="AlphaFoldDB" id="A0ABD0YQ54"/>
<name>A0ABD0YQ54_9HEMI</name>
<dbReference type="GO" id="GO:0016020">
    <property type="term" value="C:membrane"/>
    <property type="evidence" value="ECO:0007669"/>
    <property type="project" value="UniProtKB-SubCell"/>
</dbReference>
<keyword evidence="3 5" id="KW-1133">Transmembrane helix</keyword>
<evidence type="ECO:0000313" key="6">
    <source>
        <dbReference type="EMBL" id="KAL1121943.1"/>
    </source>
</evidence>
<dbReference type="PANTHER" id="PTHR15371:SF0">
    <property type="entry name" value="SD19278P"/>
    <property type="match status" value="1"/>
</dbReference>
<feature type="transmembrane region" description="Helical" evidence="5">
    <location>
        <begin position="95"/>
        <end position="115"/>
    </location>
</feature>
<dbReference type="Proteomes" id="UP001558652">
    <property type="component" value="Unassembled WGS sequence"/>
</dbReference>
<evidence type="ECO:0000313" key="7">
    <source>
        <dbReference type="Proteomes" id="UP001558652"/>
    </source>
</evidence>
<evidence type="ECO:0000256" key="1">
    <source>
        <dbReference type="ARBA" id="ARBA00004141"/>
    </source>
</evidence>
<dbReference type="InterPro" id="IPR045238">
    <property type="entry name" value="Tim23-like"/>
</dbReference>
<reference evidence="6 7" key="1">
    <citation type="submission" date="2024-07" db="EMBL/GenBank/DDBJ databases">
        <title>Chromosome-level genome assembly of the water stick insect Ranatra chinensis (Heteroptera: Nepidae).</title>
        <authorList>
            <person name="Liu X."/>
        </authorList>
    </citation>
    <scope>NUCLEOTIDE SEQUENCE [LARGE SCALE GENOMIC DNA]</scope>
    <source>
        <strain evidence="6">Cailab_2021Rc</strain>
        <tissue evidence="6">Muscle</tissue>
    </source>
</reference>
<proteinExistence type="predicted"/>
<protein>
    <recommendedName>
        <fullName evidence="8">Mitochondrial import inner membrane translocase subunit Tim23</fullName>
    </recommendedName>
</protein>
<keyword evidence="7" id="KW-1185">Reference proteome</keyword>
<comment type="subcellular location">
    <subcellularLocation>
        <location evidence="1">Membrane</location>
        <topology evidence="1">Multi-pass membrane protein</topology>
    </subcellularLocation>
</comment>
<accession>A0ABD0YQ54</accession>
<feature type="non-terminal residue" evidence="6">
    <location>
        <position position="1"/>
    </location>
</feature>
<keyword evidence="4 5" id="KW-0472">Membrane</keyword>